<dbReference type="InterPro" id="IPR058909">
    <property type="entry name" value="CD_NTase_C"/>
</dbReference>
<evidence type="ECO:0000256" key="3">
    <source>
        <dbReference type="ARBA" id="ARBA00022741"/>
    </source>
</evidence>
<evidence type="ECO:0000256" key="1">
    <source>
        <dbReference type="ARBA" id="ARBA00022679"/>
    </source>
</evidence>
<accession>A0ABT8BPB6</accession>
<reference evidence="7" key="1">
    <citation type="journal article" date="2019" name="Int. J. Syst. Evol. Microbiol.">
        <title>The Global Catalogue of Microorganisms (GCM) 10K type strain sequencing project: providing services to taxonomists for standard genome sequencing and annotation.</title>
        <authorList>
            <consortium name="The Broad Institute Genomics Platform"/>
            <consortium name="The Broad Institute Genome Sequencing Center for Infectious Disease"/>
            <person name="Wu L."/>
            <person name="Ma J."/>
        </authorList>
    </citation>
    <scope>NUCLEOTIDE SEQUENCE [LARGE SCALE GENOMIC DNA]</scope>
    <source>
        <strain evidence="7">CECT 7069</strain>
    </source>
</reference>
<keyword evidence="2" id="KW-0548">Nucleotidyltransferase</keyword>
<keyword evidence="1" id="KW-0808">Transferase</keyword>
<keyword evidence="7" id="KW-1185">Reference proteome</keyword>
<evidence type="ECO:0000256" key="2">
    <source>
        <dbReference type="ARBA" id="ARBA00022695"/>
    </source>
</evidence>
<dbReference type="RefSeq" id="WP_238225323.1">
    <property type="nucleotide sequence ID" value="NZ_BPQD01000011.1"/>
</dbReference>
<evidence type="ECO:0000256" key="4">
    <source>
        <dbReference type="ARBA" id="ARBA00023118"/>
    </source>
</evidence>
<feature type="domain" description="cGAS/DncV-like nucleotidyltransferase C-terminal helical" evidence="5">
    <location>
        <begin position="204"/>
        <end position="316"/>
    </location>
</feature>
<dbReference type="EMBL" id="JAUFPX010000020">
    <property type="protein sequence ID" value="MDN3593051.1"/>
    <property type="molecule type" value="Genomic_DNA"/>
</dbReference>
<dbReference type="Proteomes" id="UP001224644">
    <property type="component" value="Unassembled WGS sequence"/>
</dbReference>
<evidence type="ECO:0000259" key="5">
    <source>
        <dbReference type="Pfam" id="PF26305"/>
    </source>
</evidence>
<evidence type="ECO:0000313" key="7">
    <source>
        <dbReference type="Proteomes" id="UP001224644"/>
    </source>
</evidence>
<sequence>MFDTRSIIEAAIAKERTRSSWNDRLWHWERPPSDSEETKIQRAADAARLVVDGNATLRAESVQIRPQGSYYNNTNVRLEADMDLRVQLPGIITVYAEGVDPQRAAGAMGYSSTGRSAFQIAGSVRDALASDCRRRFGAGNVTVGKKAVTVDGLSGSRADVDLVPAFRLHHVSDDGYGGYDYCEGVAILSADGTRTFNFPEQHHENGKAKRSRTQHRFKKVVRMLKRLNYELCEQGAIPKRVPSFLVECLVYVVEDTHFLFDEDRYTRLVRVLRRLQVQLGDATWTETATEVNGIKFLFRQAQAWSLGDAKDFVDAALVRLGA</sequence>
<proteinExistence type="predicted"/>
<evidence type="ECO:0000313" key="6">
    <source>
        <dbReference type="EMBL" id="MDN3593051.1"/>
    </source>
</evidence>
<keyword evidence="4" id="KW-0051">Antiviral defense</keyword>
<gene>
    <name evidence="6" type="ORF">QWZ12_20845</name>
</gene>
<comment type="caution">
    <text evidence="6">The sequence shown here is derived from an EMBL/GenBank/DDBJ whole genome shotgun (WGS) entry which is preliminary data.</text>
</comment>
<organism evidence="6 7">
    <name type="scientific">Methylobacterium adhaesivum</name>
    <dbReference type="NCBI Taxonomy" id="333297"/>
    <lineage>
        <taxon>Bacteria</taxon>
        <taxon>Pseudomonadati</taxon>
        <taxon>Pseudomonadota</taxon>
        <taxon>Alphaproteobacteria</taxon>
        <taxon>Hyphomicrobiales</taxon>
        <taxon>Methylobacteriaceae</taxon>
        <taxon>Methylobacterium</taxon>
    </lineage>
</organism>
<dbReference type="Pfam" id="PF26305">
    <property type="entry name" value="CD_NTase_C"/>
    <property type="match status" value="1"/>
</dbReference>
<protein>
    <recommendedName>
        <fullName evidence="5">cGAS/DncV-like nucleotidyltransferase C-terminal helical domain-containing protein</fullName>
    </recommendedName>
</protein>
<keyword evidence="3" id="KW-0547">Nucleotide-binding</keyword>
<name>A0ABT8BPB6_9HYPH</name>